<dbReference type="HOGENOM" id="CLU_084129_0_0_9"/>
<dbReference type="GeneID" id="75068375"/>
<dbReference type="RefSeq" id="WP_005923811.1">
    <property type="nucleotide sequence ID" value="NZ_DS483500.1"/>
</dbReference>
<organism evidence="1 2">
    <name type="scientific">Faecalibacterium prausnitzii M21/2</name>
    <dbReference type="NCBI Taxonomy" id="411485"/>
    <lineage>
        <taxon>Bacteria</taxon>
        <taxon>Bacillati</taxon>
        <taxon>Bacillota</taxon>
        <taxon>Clostridia</taxon>
        <taxon>Eubacteriales</taxon>
        <taxon>Oscillospiraceae</taxon>
        <taxon>Faecalibacterium</taxon>
    </lineage>
</organism>
<gene>
    <name evidence="1" type="ORF">FAEPRAM212_01598</name>
</gene>
<reference evidence="1 2" key="2">
    <citation type="submission" date="2007-09" db="EMBL/GenBank/DDBJ databases">
        <authorList>
            <person name="Fulton L."/>
            <person name="Clifton S."/>
            <person name="Fulton B."/>
            <person name="Xu J."/>
            <person name="Minx P."/>
            <person name="Pepin K.H."/>
            <person name="Johnson M."/>
            <person name="Thiruvilangam P."/>
            <person name="Bhonagiri V."/>
            <person name="Nash W.E."/>
            <person name="Mardis E.R."/>
            <person name="Wilson R.K."/>
        </authorList>
    </citation>
    <scope>NUCLEOTIDE SEQUENCE [LARGE SCALE GENOMIC DNA]</scope>
    <source>
        <strain evidence="1 2">M21/2</strain>
    </source>
</reference>
<accession>A8SB90</accession>
<protein>
    <submittedName>
        <fullName evidence="1">Uncharacterized protein</fullName>
    </submittedName>
</protein>
<proteinExistence type="predicted"/>
<dbReference type="AlphaFoldDB" id="A8SB90"/>
<evidence type="ECO:0000313" key="2">
    <source>
        <dbReference type="Proteomes" id="UP000005945"/>
    </source>
</evidence>
<sequence length="257" mass="27636">MSNDKALTTVQDFALTPINSDVTELIKEELDGLGQIPFDTIKVPSGGGLAFELPGDDPDNPETTQILTGVIVHHHAVNSYWPGEYDGSNTLPDCSSADGKQGLDIKTGELRDCSTCPFNQFGSSSKGNGKACKNGHRIYLLRSGEVLPVLISLPPTSLRAFKDYIAKRLVLKGKRTSSVLTTIKLKREKSADGIAYSSCVFTKAGDLTPAQIEQVKPTVDWIKSVASTVPVVEQQPEEAPTNADAEGFVEVSKDVPF</sequence>
<comment type="caution">
    <text evidence="1">The sequence shown here is derived from an EMBL/GenBank/DDBJ whole genome shotgun (WGS) entry which is preliminary data.</text>
</comment>
<evidence type="ECO:0000313" key="1">
    <source>
        <dbReference type="EMBL" id="EDP21776.1"/>
    </source>
</evidence>
<reference evidence="1 2" key="1">
    <citation type="submission" date="2007-09" db="EMBL/GenBank/DDBJ databases">
        <title>Draft genome sequence of Faecalibacterium prausnitzii M21/2.</title>
        <authorList>
            <person name="Sudarsanam P."/>
            <person name="Ley R."/>
            <person name="Guruge J."/>
            <person name="Turnbaugh P.J."/>
            <person name="Mahowald M."/>
            <person name="Liep D."/>
            <person name="Gordon J."/>
        </authorList>
    </citation>
    <scope>NUCLEOTIDE SEQUENCE [LARGE SCALE GENOMIC DNA]</scope>
    <source>
        <strain evidence="1 2">M21/2</strain>
    </source>
</reference>
<dbReference type="EMBL" id="ABED02000025">
    <property type="protein sequence ID" value="EDP21776.1"/>
    <property type="molecule type" value="Genomic_DNA"/>
</dbReference>
<dbReference type="Proteomes" id="UP000005945">
    <property type="component" value="Unassembled WGS sequence"/>
</dbReference>
<name>A8SB90_9FIRM</name>